<dbReference type="PANTHER" id="PTHR38111">
    <property type="entry name" value="ZN(2)-C6 FUNGAL-TYPE DOMAIN-CONTAINING PROTEIN-RELATED"/>
    <property type="match status" value="1"/>
</dbReference>
<dbReference type="InterPro" id="IPR053178">
    <property type="entry name" value="Osmoadaptation_assoc"/>
</dbReference>
<keyword evidence="2" id="KW-1185">Reference proteome</keyword>
<reference evidence="1" key="1">
    <citation type="submission" date="2022-12" db="EMBL/GenBank/DDBJ databases">
        <authorList>
            <person name="Petersen C."/>
        </authorList>
    </citation>
    <scope>NUCLEOTIDE SEQUENCE</scope>
    <source>
        <strain evidence="1">IBT 29677</strain>
    </source>
</reference>
<name>A0A9W9W327_9EURO</name>
<sequence>MEVNFMEFMRQQSDTPTNALVWAASTLCTVNRGQRDKDKPQVDLGRAMYIRGIRTLIQLIQNPRTVKSDQTLGVAVLLGICEMIDGSFEQSWLAHSSGIAALFQHRGPEAHRDGVGRTLLISFRAFIVADALLRGEPCFLAEPVWRAVIIQSMKQDNERGKGSELGDLVEFAFHEITLCPGLVARVRDILAGKIIDTNRKKLLVGALSTQISNLSKLHNKLSILFSHGIALESRPDLVGPIPRPVIHMLTKFTLQGIDMAIDLLNRLLRSLGAHQTGIILYGNHPKQSFNQTCLASDRIIGEKLMEGPDQLALSMGMLVLKNDQYLDNTLITKKNNCI</sequence>
<dbReference type="Proteomes" id="UP001147747">
    <property type="component" value="Unassembled WGS sequence"/>
</dbReference>
<dbReference type="PANTHER" id="PTHR38111:SF6">
    <property type="entry name" value="FINGER DOMAIN PROTEIN, PUTATIVE (AFU_ORTHOLOGUE AFUA_8G01940)-RELATED"/>
    <property type="match status" value="1"/>
</dbReference>
<accession>A0A9W9W327</accession>
<dbReference type="RefSeq" id="XP_056489827.1">
    <property type="nucleotide sequence ID" value="XM_056630525.1"/>
</dbReference>
<proteinExistence type="predicted"/>
<dbReference type="GeneID" id="81369505"/>
<reference evidence="1" key="2">
    <citation type="journal article" date="2023" name="IMA Fungus">
        <title>Comparative genomic study of the Penicillium genus elucidates a diverse pangenome and 15 lateral gene transfer events.</title>
        <authorList>
            <person name="Petersen C."/>
            <person name="Sorensen T."/>
            <person name="Nielsen M.R."/>
            <person name="Sondergaard T.E."/>
            <person name="Sorensen J.L."/>
            <person name="Fitzpatrick D.A."/>
            <person name="Frisvad J.C."/>
            <person name="Nielsen K.L."/>
        </authorList>
    </citation>
    <scope>NUCLEOTIDE SEQUENCE</scope>
    <source>
        <strain evidence="1">IBT 29677</strain>
    </source>
</reference>
<evidence type="ECO:0000313" key="1">
    <source>
        <dbReference type="EMBL" id="KAJ5397775.1"/>
    </source>
</evidence>
<comment type="caution">
    <text evidence="1">The sequence shown here is derived from an EMBL/GenBank/DDBJ whole genome shotgun (WGS) entry which is preliminary data.</text>
</comment>
<dbReference type="OrthoDB" id="3525185at2759"/>
<gene>
    <name evidence="1" type="ORF">N7509_005888</name>
</gene>
<dbReference type="EMBL" id="JAPZBU010000006">
    <property type="protein sequence ID" value="KAJ5397775.1"/>
    <property type="molecule type" value="Genomic_DNA"/>
</dbReference>
<organism evidence="1 2">
    <name type="scientific">Penicillium cosmopolitanum</name>
    <dbReference type="NCBI Taxonomy" id="1131564"/>
    <lineage>
        <taxon>Eukaryota</taxon>
        <taxon>Fungi</taxon>
        <taxon>Dikarya</taxon>
        <taxon>Ascomycota</taxon>
        <taxon>Pezizomycotina</taxon>
        <taxon>Eurotiomycetes</taxon>
        <taxon>Eurotiomycetidae</taxon>
        <taxon>Eurotiales</taxon>
        <taxon>Aspergillaceae</taxon>
        <taxon>Penicillium</taxon>
    </lineage>
</organism>
<protein>
    <submittedName>
        <fullName evidence="1">Uncharacterized protein</fullName>
    </submittedName>
</protein>
<evidence type="ECO:0000313" key="2">
    <source>
        <dbReference type="Proteomes" id="UP001147747"/>
    </source>
</evidence>
<dbReference type="AlphaFoldDB" id="A0A9W9W327"/>